<keyword evidence="3" id="KW-1185">Reference proteome</keyword>
<dbReference type="EMBL" id="ML995491">
    <property type="protein sequence ID" value="KAF2140065.1"/>
    <property type="molecule type" value="Genomic_DNA"/>
</dbReference>
<proteinExistence type="predicted"/>
<feature type="compositionally biased region" description="Basic and acidic residues" evidence="1">
    <location>
        <begin position="389"/>
        <end position="409"/>
    </location>
</feature>
<evidence type="ECO:0000256" key="1">
    <source>
        <dbReference type="SAM" id="MobiDB-lite"/>
    </source>
</evidence>
<evidence type="ECO:0000313" key="2">
    <source>
        <dbReference type="EMBL" id="KAF2140065.1"/>
    </source>
</evidence>
<dbReference type="Proteomes" id="UP000799438">
    <property type="component" value="Unassembled WGS sequence"/>
</dbReference>
<reference evidence="2" key="1">
    <citation type="journal article" date="2020" name="Stud. Mycol.">
        <title>101 Dothideomycetes genomes: a test case for predicting lifestyles and emergence of pathogens.</title>
        <authorList>
            <person name="Haridas S."/>
            <person name="Albert R."/>
            <person name="Binder M."/>
            <person name="Bloem J."/>
            <person name="Labutti K."/>
            <person name="Salamov A."/>
            <person name="Andreopoulos B."/>
            <person name="Baker S."/>
            <person name="Barry K."/>
            <person name="Bills G."/>
            <person name="Bluhm B."/>
            <person name="Cannon C."/>
            <person name="Castanera R."/>
            <person name="Culley D."/>
            <person name="Daum C."/>
            <person name="Ezra D."/>
            <person name="Gonzalez J."/>
            <person name="Henrissat B."/>
            <person name="Kuo A."/>
            <person name="Liang C."/>
            <person name="Lipzen A."/>
            <person name="Lutzoni F."/>
            <person name="Magnuson J."/>
            <person name="Mondo S."/>
            <person name="Nolan M."/>
            <person name="Ohm R."/>
            <person name="Pangilinan J."/>
            <person name="Park H.-J."/>
            <person name="Ramirez L."/>
            <person name="Alfaro M."/>
            <person name="Sun H."/>
            <person name="Tritt A."/>
            <person name="Yoshinaga Y."/>
            <person name="Zwiers L.-H."/>
            <person name="Turgeon B."/>
            <person name="Goodwin S."/>
            <person name="Spatafora J."/>
            <person name="Crous P."/>
            <person name="Grigoriev I."/>
        </authorList>
    </citation>
    <scope>NUCLEOTIDE SEQUENCE</scope>
    <source>
        <strain evidence="2">CBS 121167</strain>
    </source>
</reference>
<evidence type="ECO:0000313" key="3">
    <source>
        <dbReference type="Proteomes" id="UP000799438"/>
    </source>
</evidence>
<sequence>MHRFSIEALDHRRTPIGSHIIDVDAQARPIMPQPFPALWEQTCLTNNNPVVRAPEAGFFTDSDAALVERRKTHLKRGKVYFFRHNRLTAETARVSCKAEHGSSLVAYIRRLQELSMKAQNWQREALDIPTTASANFSDGWFVSWVASTTTHENYMLCLRNLCLESHRVLAGRNDSESPPPDGQTRIQRADYIFKLFCEEQVSYHARLLDTKIHAASINHNIQRHMATNRATNRAIVETWKTEMDARISEVSHYDPAPPEMKFEPAYAGIPADSVLYVEMTRDERLKYWSDRISNDVVASFYKLVYDVVALKANWENSHISQLMRMTISIAADEIWNEYIMPILYPGTGRAENNIGKIRDTFKGAADQAAASIEGFPEGISGIWVYSDSERQRKDKDNTEKSARKLEERSGPANSLAMWRRA</sequence>
<accession>A0A6A6B9S8</accession>
<dbReference type="GeneID" id="54302734"/>
<name>A0A6A6B9S8_9PEZI</name>
<protein>
    <submittedName>
        <fullName evidence="2">Uncharacterized protein</fullName>
    </submittedName>
</protein>
<dbReference type="RefSeq" id="XP_033395778.1">
    <property type="nucleotide sequence ID" value="XM_033545235.1"/>
</dbReference>
<gene>
    <name evidence="2" type="ORF">K452DRAFT_336063</name>
</gene>
<feature type="region of interest" description="Disordered" evidence="1">
    <location>
        <begin position="389"/>
        <end position="421"/>
    </location>
</feature>
<dbReference type="AlphaFoldDB" id="A0A6A6B9S8"/>
<organism evidence="2 3">
    <name type="scientific">Aplosporella prunicola CBS 121167</name>
    <dbReference type="NCBI Taxonomy" id="1176127"/>
    <lineage>
        <taxon>Eukaryota</taxon>
        <taxon>Fungi</taxon>
        <taxon>Dikarya</taxon>
        <taxon>Ascomycota</taxon>
        <taxon>Pezizomycotina</taxon>
        <taxon>Dothideomycetes</taxon>
        <taxon>Dothideomycetes incertae sedis</taxon>
        <taxon>Botryosphaeriales</taxon>
        <taxon>Aplosporellaceae</taxon>
        <taxon>Aplosporella</taxon>
    </lineage>
</organism>